<dbReference type="Gene3D" id="3.40.50.620">
    <property type="entry name" value="HUPs"/>
    <property type="match status" value="1"/>
</dbReference>
<evidence type="ECO:0000256" key="2">
    <source>
        <dbReference type="ARBA" id="ARBA00005594"/>
    </source>
</evidence>
<evidence type="ECO:0000256" key="12">
    <source>
        <dbReference type="ARBA" id="ARBA00023146"/>
    </source>
</evidence>
<dbReference type="AlphaFoldDB" id="A0A6A7G947"/>
<keyword evidence="12 16" id="KW-0030">Aminoacyl-tRNA synthetase</keyword>
<dbReference type="SUPFAM" id="SSF50249">
    <property type="entry name" value="Nucleic acid-binding proteins"/>
    <property type="match status" value="1"/>
</dbReference>
<evidence type="ECO:0000256" key="3">
    <source>
        <dbReference type="ARBA" id="ARBA00012838"/>
    </source>
</evidence>
<evidence type="ECO:0000256" key="4">
    <source>
        <dbReference type="ARBA" id="ARBA00018335"/>
    </source>
</evidence>
<keyword evidence="11 16" id="KW-0648">Protein biosynthesis</keyword>
<dbReference type="SUPFAM" id="SSF47323">
    <property type="entry name" value="Anticodon-binding domain of a subclass of class I aminoacyl-tRNA synthetases"/>
    <property type="match status" value="1"/>
</dbReference>
<dbReference type="CDD" id="cd07957">
    <property type="entry name" value="Anticodon_Ia_Met"/>
    <property type="match status" value="1"/>
</dbReference>
<organism evidence="18">
    <name type="scientific">Hirondellea gigas</name>
    <dbReference type="NCBI Taxonomy" id="1518452"/>
    <lineage>
        <taxon>Eukaryota</taxon>
        <taxon>Metazoa</taxon>
        <taxon>Ecdysozoa</taxon>
        <taxon>Arthropoda</taxon>
        <taxon>Crustacea</taxon>
        <taxon>Multicrustacea</taxon>
        <taxon>Malacostraca</taxon>
        <taxon>Eumalacostraca</taxon>
        <taxon>Peracarida</taxon>
        <taxon>Amphipoda</taxon>
        <taxon>Amphilochidea</taxon>
        <taxon>Lysianassida</taxon>
        <taxon>Lysianassidira</taxon>
        <taxon>Lysianassoidea</taxon>
        <taxon>Lysianassidae</taxon>
        <taxon>Hirondellea</taxon>
    </lineage>
</organism>
<evidence type="ECO:0000256" key="7">
    <source>
        <dbReference type="ARBA" id="ARBA00022598"/>
    </source>
</evidence>
<dbReference type="GO" id="GO:0005524">
    <property type="term" value="F:ATP binding"/>
    <property type="evidence" value="ECO:0007669"/>
    <property type="project" value="UniProtKB-KW"/>
</dbReference>
<dbReference type="Gene3D" id="2.40.50.140">
    <property type="entry name" value="Nucleic acid-binding proteins"/>
    <property type="match status" value="1"/>
</dbReference>
<evidence type="ECO:0000256" key="9">
    <source>
        <dbReference type="ARBA" id="ARBA00022840"/>
    </source>
</evidence>
<evidence type="ECO:0000256" key="13">
    <source>
        <dbReference type="ARBA" id="ARBA00030904"/>
    </source>
</evidence>
<evidence type="ECO:0000313" key="18">
    <source>
        <dbReference type="EMBL" id="LAC26672.1"/>
    </source>
</evidence>
<evidence type="ECO:0000256" key="11">
    <source>
        <dbReference type="ARBA" id="ARBA00022917"/>
    </source>
</evidence>
<dbReference type="EC" id="6.1.1.10" evidence="3"/>
<dbReference type="NCBIfam" id="NF001100">
    <property type="entry name" value="PRK00133.1"/>
    <property type="match status" value="1"/>
</dbReference>
<keyword evidence="9 16" id="KW-0067">ATP-binding</keyword>
<dbReference type="SUPFAM" id="SSF57770">
    <property type="entry name" value="Methionyl-tRNA synthetase (MetRS), Zn-domain"/>
    <property type="match status" value="1"/>
</dbReference>
<evidence type="ECO:0000256" key="6">
    <source>
        <dbReference type="ARBA" id="ARBA00022555"/>
    </source>
</evidence>
<dbReference type="CDD" id="cd02153">
    <property type="entry name" value="tRNA_bindingDomain"/>
    <property type="match status" value="1"/>
</dbReference>
<dbReference type="HAMAP" id="MF_00098">
    <property type="entry name" value="Met_tRNA_synth_type1"/>
    <property type="match status" value="1"/>
</dbReference>
<dbReference type="GO" id="GO:0006431">
    <property type="term" value="P:methionyl-tRNA aminoacylation"/>
    <property type="evidence" value="ECO:0007669"/>
    <property type="project" value="InterPro"/>
</dbReference>
<dbReference type="InterPro" id="IPR001412">
    <property type="entry name" value="aa-tRNA-synth_I_CS"/>
</dbReference>
<dbReference type="InterPro" id="IPR009080">
    <property type="entry name" value="tRNAsynth_Ia_anticodon-bd"/>
</dbReference>
<feature type="domain" description="TRNA-binding" evidence="17">
    <location>
        <begin position="602"/>
        <end position="700"/>
    </location>
</feature>
<name>A0A6A7G947_9CRUS</name>
<dbReference type="InterPro" id="IPR014729">
    <property type="entry name" value="Rossmann-like_a/b/a_fold"/>
</dbReference>
<dbReference type="Pfam" id="PF09334">
    <property type="entry name" value="tRNA-synt_1g"/>
    <property type="match status" value="1"/>
</dbReference>
<dbReference type="PANTHER" id="PTHR45765:SF1">
    <property type="entry name" value="METHIONINE--TRNA LIGASE, CYTOPLASMIC"/>
    <property type="match status" value="1"/>
</dbReference>
<keyword evidence="10 15" id="KW-0694">RNA-binding</keyword>
<dbReference type="CDD" id="cd00814">
    <property type="entry name" value="MetRS_core"/>
    <property type="match status" value="1"/>
</dbReference>
<evidence type="ECO:0000259" key="17">
    <source>
        <dbReference type="PROSITE" id="PS50886"/>
    </source>
</evidence>
<dbReference type="EMBL" id="IACT01007558">
    <property type="protein sequence ID" value="LAC26672.1"/>
    <property type="molecule type" value="mRNA"/>
</dbReference>
<dbReference type="GO" id="GO:0005829">
    <property type="term" value="C:cytosol"/>
    <property type="evidence" value="ECO:0007669"/>
    <property type="project" value="TreeGrafter"/>
</dbReference>
<keyword evidence="7 16" id="KW-0436">Ligase</keyword>
<dbReference type="Pfam" id="PF19303">
    <property type="entry name" value="Anticodon_3"/>
    <property type="match status" value="1"/>
</dbReference>
<evidence type="ECO:0000256" key="16">
    <source>
        <dbReference type="RuleBase" id="RU363039"/>
    </source>
</evidence>
<dbReference type="InterPro" id="IPR015413">
    <property type="entry name" value="Methionyl/Leucyl_tRNA_Synth"/>
</dbReference>
<dbReference type="InterPro" id="IPR029038">
    <property type="entry name" value="MetRS_Zn"/>
</dbReference>
<dbReference type="PROSITE" id="PS00178">
    <property type="entry name" value="AA_TRNA_LIGASE_I"/>
    <property type="match status" value="1"/>
</dbReference>
<dbReference type="NCBIfam" id="TIGR00398">
    <property type="entry name" value="metG"/>
    <property type="match status" value="1"/>
</dbReference>
<dbReference type="GO" id="GO:0004825">
    <property type="term" value="F:methionine-tRNA ligase activity"/>
    <property type="evidence" value="ECO:0007669"/>
    <property type="project" value="UniProtKB-EC"/>
</dbReference>
<reference evidence="18" key="1">
    <citation type="submission" date="2017-11" db="EMBL/GenBank/DDBJ databases">
        <title>The sensing device of the deep-sea amphipod.</title>
        <authorList>
            <person name="Kobayashi H."/>
            <person name="Nagahama T."/>
            <person name="Arai W."/>
            <person name="Sasagawa Y."/>
            <person name="Umeda M."/>
            <person name="Hayashi T."/>
            <person name="Nikaido I."/>
            <person name="Watanabe H."/>
            <person name="Oguri K."/>
            <person name="Kitazato H."/>
            <person name="Fujioka K."/>
            <person name="Kido Y."/>
            <person name="Takami H."/>
        </authorList>
    </citation>
    <scope>NUCLEOTIDE SEQUENCE</scope>
    <source>
        <tissue evidence="18">Whole body</tissue>
    </source>
</reference>
<protein>
    <recommendedName>
        <fullName evidence="4">Methionine--tRNA ligase, cytoplasmic</fullName>
        <ecNumber evidence="3">6.1.1.10</ecNumber>
    </recommendedName>
    <alternativeName>
        <fullName evidence="13">Methionyl-tRNA synthetase</fullName>
    </alternativeName>
</protein>
<dbReference type="FunFam" id="2.20.28.20:FF:000001">
    <property type="entry name" value="Methionine--tRNA ligase"/>
    <property type="match status" value="1"/>
</dbReference>
<dbReference type="InterPro" id="IPR012340">
    <property type="entry name" value="NA-bd_OB-fold"/>
</dbReference>
<evidence type="ECO:0000256" key="1">
    <source>
        <dbReference type="ARBA" id="ARBA00004496"/>
    </source>
</evidence>
<keyword evidence="5" id="KW-0963">Cytoplasm</keyword>
<dbReference type="Gene3D" id="1.10.730.10">
    <property type="entry name" value="Isoleucyl-tRNA Synthetase, Domain 1"/>
    <property type="match status" value="1"/>
</dbReference>
<dbReference type="InterPro" id="IPR041872">
    <property type="entry name" value="Anticodon_Met"/>
</dbReference>
<dbReference type="GO" id="GO:0017101">
    <property type="term" value="C:aminoacyl-tRNA synthetase multienzyme complex"/>
    <property type="evidence" value="ECO:0007669"/>
    <property type="project" value="TreeGrafter"/>
</dbReference>
<sequence length="757" mass="85172">MRRFVTLVQRRPINFYFKRTLMTDEKKSSDKSGVPLPVVGRRNILITSALPYVNATPHLGNLIGCVLSADVYSRFARLRGYNVLYVCGTDEYGTATETKAVLEGVTPQEICDKYHKIHNDIYEWFDIRFDIFGRTSTPQQTEITQDIYQRLDANGCIDEQEMKGLFCEQCQTPLADRFVEGECPTCHYDQARGDQCDACGSLLDSVQLINPRCKTCSSPPVERITNHLFLRLTHLTDQLSKWITESSEKGCWSTNSKATTQSWLKMGLQDRCITRDLKWGTPVPRKGYEDKVFYVWFDAPIGYLSITACLTDEWKQWWKSDNVELYQFMGKDNVPFHTVIFPASLIGADDGYTLLHHLNTTEYLLYEGGKFSKTNGVGVFGDDAQNTGIPPSVWRYYLLTNRPESSDSDFQWSDLAVKNNSELLNNLGNLVHRTITFVQNQFGGKIPRITLRKSDEEFLASITKLTEQYIEELEAVKIKAGIRTAMTISKVTNQYLQDGEPWKRLKSDSESAGTTIAVCANIVRLLATLLHPYMPSVSSTIASQLNVSDDFSLTSAELFSSEFVEGHEIGTPQVLFTKIADESVEEFHLAFLGKKRDAKTGPEFPLDLIVGTVFEVKDHPTADHLWVVQVTTGGRTLQIVTSLRTCYDEEQFLNKTVIVLNNIKKSKFQGVASQGMVLCAKDESGFSVVTSTQSNGTRVVPEGAVVKVKKNFKYKKAWKDLNLRTNDESQGICGGVLLLANGEPIFLDKPKPNSEVV</sequence>
<comment type="catalytic activity">
    <reaction evidence="14">
        <text>tRNA(Met) + L-methionine + ATP = L-methionyl-tRNA(Met) + AMP + diphosphate</text>
        <dbReference type="Rhea" id="RHEA:13481"/>
        <dbReference type="Rhea" id="RHEA-COMP:9667"/>
        <dbReference type="Rhea" id="RHEA-COMP:9698"/>
        <dbReference type="ChEBI" id="CHEBI:30616"/>
        <dbReference type="ChEBI" id="CHEBI:33019"/>
        <dbReference type="ChEBI" id="CHEBI:57844"/>
        <dbReference type="ChEBI" id="CHEBI:78442"/>
        <dbReference type="ChEBI" id="CHEBI:78530"/>
        <dbReference type="ChEBI" id="CHEBI:456215"/>
        <dbReference type="EC" id="6.1.1.10"/>
    </reaction>
</comment>
<evidence type="ECO:0000256" key="8">
    <source>
        <dbReference type="ARBA" id="ARBA00022741"/>
    </source>
</evidence>
<dbReference type="PANTHER" id="PTHR45765">
    <property type="entry name" value="METHIONINE--TRNA LIGASE"/>
    <property type="match status" value="1"/>
</dbReference>
<dbReference type="PRINTS" id="PR01041">
    <property type="entry name" value="TRNASYNTHMET"/>
</dbReference>
<dbReference type="Gene3D" id="2.20.28.20">
    <property type="entry name" value="Methionyl-tRNA synthetase, Zn-domain"/>
    <property type="match status" value="1"/>
</dbReference>
<evidence type="ECO:0000256" key="10">
    <source>
        <dbReference type="ARBA" id="ARBA00022884"/>
    </source>
</evidence>
<keyword evidence="6 15" id="KW-0820">tRNA-binding</keyword>
<comment type="similarity">
    <text evidence="2 16">Belongs to the class-I aminoacyl-tRNA synthetase family.</text>
</comment>
<keyword evidence="8 16" id="KW-0547">Nucleotide-binding</keyword>
<evidence type="ECO:0000256" key="15">
    <source>
        <dbReference type="PROSITE-ProRule" id="PRU00209"/>
    </source>
</evidence>
<comment type="subcellular location">
    <subcellularLocation>
        <location evidence="1">Cytoplasm</location>
    </subcellularLocation>
</comment>
<dbReference type="InterPro" id="IPR023458">
    <property type="entry name" value="Met-tRNA_ligase_1"/>
</dbReference>
<evidence type="ECO:0000256" key="14">
    <source>
        <dbReference type="ARBA" id="ARBA00047364"/>
    </source>
</evidence>
<dbReference type="Pfam" id="PF01588">
    <property type="entry name" value="tRNA_bind"/>
    <property type="match status" value="1"/>
</dbReference>
<proteinExistence type="evidence at transcript level"/>
<evidence type="ECO:0000256" key="5">
    <source>
        <dbReference type="ARBA" id="ARBA00022490"/>
    </source>
</evidence>
<dbReference type="InterPro" id="IPR002547">
    <property type="entry name" value="tRNA-bd_dom"/>
</dbReference>
<dbReference type="PROSITE" id="PS50886">
    <property type="entry name" value="TRBD"/>
    <property type="match status" value="1"/>
</dbReference>
<dbReference type="SUPFAM" id="SSF52374">
    <property type="entry name" value="Nucleotidylyl transferase"/>
    <property type="match status" value="1"/>
</dbReference>
<dbReference type="InterPro" id="IPR014758">
    <property type="entry name" value="Met-tRNA_synth"/>
</dbReference>
<accession>A0A6A7G947</accession>
<dbReference type="InterPro" id="IPR033911">
    <property type="entry name" value="MetRS_core"/>
</dbReference>
<dbReference type="GO" id="GO:0000049">
    <property type="term" value="F:tRNA binding"/>
    <property type="evidence" value="ECO:0007669"/>
    <property type="project" value="UniProtKB-UniRule"/>
</dbReference>